<comment type="caution">
    <text evidence="1">The sequence shown here is derived from an EMBL/GenBank/DDBJ whole genome shotgun (WGS) entry which is preliminary data.</text>
</comment>
<accession>A0ACC2K8H8</accession>
<keyword evidence="2" id="KW-1185">Reference proteome</keyword>
<protein>
    <submittedName>
        <fullName evidence="1">Uncharacterized protein</fullName>
    </submittedName>
</protein>
<organism evidence="1 2">
    <name type="scientific">Persea americana</name>
    <name type="common">Avocado</name>
    <dbReference type="NCBI Taxonomy" id="3435"/>
    <lineage>
        <taxon>Eukaryota</taxon>
        <taxon>Viridiplantae</taxon>
        <taxon>Streptophyta</taxon>
        <taxon>Embryophyta</taxon>
        <taxon>Tracheophyta</taxon>
        <taxon>Spermatophyta</taxon>
        <taxon>Magnoliopsida</taxon>
        <taxon>Magnoliidae</taxon>
        <taxon>Laurales</taxon>
        <taxon>Lauraceae</taxon>
        <taxon>Persea</taxon>
    </lineage>
</organism>
<gene>
    <name evidence="1" type="ORF">MRB53_013605</name>
</gene>
<proteinExistence type="predicted"/>
<sequence>MRRRKSSAQIGATTGFRTGCQVFLDYAYSHPECVNGQNKIRCPCLKCKNVNYMDRDMVAYHLLVKEFMNNYEDCWWAHGQRRDSGIAQVHNPGSSTHCMNDLVHDIPGPYFDWEQDREQVMNSDAKAFFQLLDEGSEPLWPGCTKQTTLSAVATLLNIKADHNMSHECFESLLKAIKNHPFRRNKENFRKGKVENDMPAPRLSGTEMLDRVMRLPVIQFGKIAALEIINGFGDSHNWVRRNIFWELPYWSTNLIRHNLDVMHIEKNVFDNVFSTVMGVPGKTKDNDKARLDMKDICKRPGLELYETPNGKIAKPHAKYTLSRKQVEDVCTWIKSLKLPDGYASNIARCVIGGKLQGMKSHDCHVFMERHMPLAFWNLLDKPIWDALTDLSRFFRDICSKTLNEKDMSILEKYIIEITYRVGGLVQYRWTYPFERVMGNLKRKVKNRAYVEGSICEAYSFDEISMLVSDYFPDEVLTKANRVPRHDDGGNVELNGRLSVFGLPGRAYEKGKRIFLSEQELHAAHTYILFNCEEIDDFVRSYDDELKANQSGITDKDIQLSRDQNFALWLKDKALNDVSIPSNVQVLAMGPDRDQVCRNGYKVNGYDFHTKTYARGKRTTNIGVCVQGDCYNELGRAFYEELEEIIELSYKGTYGGQINLFKCRWFDSKKGIRVDRHGIADIDVHRSTYVNAPFVLPTQTLQVYYTPSPIRKRDRPPADWQVVIHTPARTRVQLVDGEFYQEEMLHRPPVINVDDNNELNQLVGGDEPDELDPESVPVPVDSDTEEEELLTEIDTDTESKEDDG</sequence>
<dbReference type="EMBL" id="CM056812">
    <property type="protein sequence ID" value="KAJ8617419.1"/>
    <property type="molecule type" value="Genomic_DNA"/>
</dbReference>
<evidence type="ECO:0000313" key="2">
    <source>
        <dbReference type="Proteomes" id="UP001234297"/>
    </source>
</evidence>
<evidence type="ECO:0000313" key="1">
    <source>
        <dbReference type="EMBL" id="KAJ8617419.1"/>
    </source>
</evidence>
<reference evidence="1 2" key="1">
    <citation type="journal article" date="2022" name="Hortic Res">
        <title>A haplotype resolved chromosomal level avocado genome allows analysis of novel avocado genes.</title>
        <authorList>
            <person name="Nath O."/>
            <person name="Fletcher S.J."/>
            <person name="Hayward A."/>
            <person name="Shaw L.M."/>
            <person name="Masouleh A.K."/>
            <person name="Furtado A."/>
            <person name="Henry R.J."/>
            <person name="Mitter N."/>
        </authorList>
    </citation>
    <scope>NUCLEOTIDE SEQUENCE [LARGE SCALE GENOMIC DNA]</scope>
    <source>
        <strain evidence="2">cv. Hass</strain>
    </source>
</reference>
<name>A0ACC2K8H8_PERAE</name>
<dbReference type="Proteomes" id="UP001234297">
    <property type="component" value="Chromosome 4"/>
</dbReference>